<dbReference type="InterPro" id="IPR003010">
    <property type="entry name" value="C-N_Hydrolase"/>
</dbReference>
<protein>
    <submittedName>
        <fullName evidence="3">Carbon-nitrogen hydrolase</fullName>
    </submittedName>
</protein>
<dbReference type="EMBL" id="MUYU01000017">
    <property type="protein sequence ID" value="OOS23364.1"/>
    <property type="molecule type" value="Genomic_DNA"/>
</dbReference>
<dbReference type="GO" id="GO:0016811">
    <property type="term" value="F:hydrolase activity, acting on carbon-nitrogen (but not peptide) bonds, in linear amides"/>
    <property type="evidence" value="ECO:0007669"/>
    <property type="project" value="InterPro"/>
</dbReference>
<accession>A0A1T0CM22</accession>
<dbReference type="Proteomes" id="UP000189800">
    <property type="component" value="Unassembled WGS sequence"/>
</dbReference>
<evidence type="ECO:0000256" key="1">
    <source>
        <dbReference type="ARBA" id="ARBA00022801"/>
    </source>
</evidence>
<sequence>MSTIRIASIQLNSQTDIDANLAIITHAIGDAVTHGARLIVLPENACVMGRQSELADRFDEICQFYQSLAKTHGVHILAGTLPCPTRPNGTAVAHDKVRQVSLLIDDTGTIKARYDKIHLFRATVDDATGNYDEGKTFEAGDKLVVADCTIDGVAVGIGMMICFDVRFPALAQRLRQMGADIITVPAAFTYQTGKAHWQLLLQARALDSQCLVVGSAQGGSHHIGSSTRETWGHSLVVDASGKVIVDSGTTDIGADGYAVVYAEFDSAKQTKIRQVMPIFDCHRLGA</sequence>
<evidence type="ECO:0000313" key="4">
    <source>
        <dbReference type="Proteomes" id="UP000189800"/>
    </source>
</evidence>
<dbReference type="AlphaFoldDB" id="A0A1T0CM22"/>
<comment type="caution">
    <text evidence="3">The sequence shown here is derived from an EMBL/GenBank/DDBJ whole genome shotgun (WGS) entry which is preliminary data.</text>
</comment>
<keyword evidence="1 3" id="KW-0378">Hydrolase</keyword>
<dbReference type="PANTHER" id="PTHR23088:SF27">
    <property type="entry name" value="DEAMINATED GLUTATHIONE AMIDASE"/>
    <property type="match status" value="1"/>
</dbReference>
<dbReference type="InterPro" id="IPR045254">
    <property type="entry name" value="Nit1/2_C-N_Hydrolase"/>
</dbReference>
<evidence type="ECO:0000259" key="2">
    <source>
        <dbReference type="PROSITE" id="PS50263"/>
    </source>
</evidence>
<dbReference type="PANTHER" id="PTHR23088">
    <property type="entry name" value="NITRILASE-RELATED"/>
    <property type="match status" value="1"/>
</dbReference>
<proteinExistence type="predicted"/>
<dbReference type="InterPro" id="IPR036526">
    <property type="entry name" value="C-N_Hydrolase_sf"/>
</dbReference>
<keyword evidence="4" id="KW-1185">Reference proteome</keyword>
<reference evidence="3 4" key="1">
    <citation type="submission" date="2017-02" db="EMBL/GenBank/DDBJ databases">
        <title>Draft genome sequence of Moraxella pluranimalium CCUG 54913T type strain.</title>
        <authorList>
            <person name="Salva-Serra F."/>
            <person name="Engstrom-Jakobsson H."/>
            <person name="Thorell K."/>
            <person name="Jaen-Luchoro D."/>
            <person name="Gonzales-Siles L."/>
            <person name="Karlsson R."/>
            <person name="Yazdan S."/>
            <person name="Boulund F."/>
            <person name="Johnning A."/>
            <person name="Engstrand L."/>
            <person name="Kristiansson E."/>
            <person name="Moore E."/>
        </authorList>
    </citation>
    <scope>NUCLEOTIDE SEQUENCE [LARGE SCALE GENOMIC DNA]</scope>
    <source>
        <strain evidence="3 4">CCUG 54913</strain>
    </source>
</reference>
<gene>
    <name evidence="3" type="ORF">B0680_07260</name>
</gene>
<dbReference type="SUPFAM" id="SSF56317">
    <property type="entry name" value="Carbon-nitrogen hydrolase"/>
    <property type="match status" value="1"/>
</dbReference>
<dbReference type="STRING" id="470453.B0680_07260"/>
<organism evidence="3 4">
    <name type="scientific">Moraxella pluranimalium</name>
    <dbReference type="NCBI Taxonomy" id="470453"/>
    <lineage>
        <taxon>Bacteria</taxon>
        <taxon>Pseudomonadati</taxon>
        <taxon>Pseudomonadota</taxon>
        <taxon>Gammaproteobacteria</taxon>
        <taxon>Moraxellales</taxon>
        <taxon>Moraxellaceae</taxon>
        <taxon>Moraxella</taxon>
    </lineage>
</organism>
<name>A0A1T0CM22_9GAMM</name>
<dbReference type="RefSeq" id="WP_078254435.1">
    <property type="nucleotide sequence ID" value="NZ_MUYU01000017.1"/>
</dbReference>
<dbReference type="Pfam" id="PF00795">
    <property type="entry name" value="CN_hydrolase"/>
    <property type="match status" value="1"/>
</dbReference>
<evidence type="ECO:0000313" key="3">
    <source>
        <dbReference type="EMBL" id="OOS23364.1"/>
    </source>
</evidence>
<dbReference type="CDD" id="cd07572">
    <property type="entry name" value="nit"/>
    <property type="match status" value="1"/>
</dbReference>
<dbReference type="Gene3D" id="3.60.110.10">
    <property type="entry name" value="Carbon-nitrogen hydrolase"/>
    <property type="match status" value="1"/>
</dbReference>
<feature type="domain" description="CN hydrolase" evidence="2">
    <location>
        <begin position="4"/>
        <end position="266"/>
    </location>
</feature>
<dbReference type="PROSITE" id="PS50263">
    <property type="entry name" value="CN_HYDROLASE"/>
    <property type="match status" value="1"/>
</dbReference>
<dbReference type="OrthoDB" id="9811121at2"/>